<evidence type="ECO:0000259" key="1">
    <source>
        <dbReference type="Pfam" id="PF06985"/>
    </source>
</evidence>
<sequence length="62" mass="7182">VDGCPFEVIPNVERILRRLRHPEHDRVLWLDFICIDQKNTTEKEPQVPLMCAIYSCSSSVIA</sequence>
<dbReference type="AlphaFoldDB" id="A0A319D9M4"/>
<feature type="non-terminal residue" evidence="2">
    <location>
        <position position="62"/>
    </location>
</feature>
<dbReference type="PANTHER" id="PTHR24148:SF64">
    <property type="entry name" value="HETEROKARYON INCOMPATIBILITY DOMAIN-CONTAINING PROTEIN"/>
    <property type="match status" value="1"/>
</dbReference>
<dbReference type="InterPro" id="IPR010730">
    <property type="entry name" value="HET"/>
</dbReference>
<proteinExistence type="predicted"/>
<evidence type="ECO:0000313" key="3">
    <source>
        <dbReference type="Proteomes" id="UP000247810"/>
    </source>
</evidence>
<gene>
    <name evidence="2" type="ORF">BO71DRAFT_299763</name>
</gene>
<feature type="non-terminal residue" evidence="2">
    <location>
        <position position="1"/>
    </location>
</feature>
<dbReference type="OrthoDB" id="4850726at2759"/>
<name>A0A319D9M4_9EURO</name>
<organism evidence="2 3">
    <name type="scientific">Aspergillus ellipticus CBS 707.79</name>
    <dbReference type="NCBI Taxonomy" id="1448320"/>
    <lineage>
        <taxon>Eukaryota</taxon>
        <taxon>Fungi</taxon>
        <taxon>Dikarya</taxon>
        <taxon>Ascomycota</taxon>
        <taxon>Pezizomycotina</taxon>
        <taxon>Eurotiomycetes</taxon>
        <taxon>Eurotiomycetidae</taxon>
        <taxon>Eurotiales</taxon>
        <taxon>Aspergillaceae</taxon>
        <taxon>Aspergillus</taxon>
        <taxon>Aspergillus subgen. Circumdati</taxon>
    </lineage>
</organism>
<dbReference type="Proteomes" id="UP000247810">
    <property type="component" value="Unassembled WGS sequence"/>
</dbReference>
<protein>
    <recommendedName>
        <fullName evidence="1">Heterokaryon incompatibility domain-containing protein</fullName>
    </recommendedName>
</protein>
<dbReference type="Pfam" id="PF06985">
    <property type="entry name" value="HET"/>
    <property type="match status" value="1"/>
</dbReference>
<evidence type="ECO:0000313" key="2">
    <source>
        <dbReference type="EMBL" id="PYH87753.1"/>
    </source>
</evidence>
<feature type="domain" description="Heterokaryon incompatibility" evidence="1">
    <location>
        <begin position="3"/>
        <end position="62"/>
    </location>
</feature>
<dbReference type="STRING" id="1448320.A0A319D9M4"/>
<dbReference type="PANTHER" id="PTHR24148">
    <property type="entry name" value="ANKYRIN REPEAT DOMAIN-CONTAINING PROTEIN 39 HOMOLOG-RELATED"/>
    <property type="match status" value="1"/>
</dbReference>
<reference evidence="2 3" key="1">
    <citation type="submission" date="2018-02" db="EMBL/GenBank/DDBJ databases">
        <title>The genomes of Aspergillus section Nigri reveals drivers in fungal speciation.</title>
        <authorList>
            <consortium name="DOE Joint Genome Institute"/>
            <person name="Vesth T.C."/>
            <person name="Nybo J."/>
            <person name="Theobald S."/>
            <person name="Brandl J."/>
            <person name="Frisvad J.C."/>
            <person name="Nielsen K.F."/>
            <person name="Lyhne E.K."/>
            <person name="Kogle M.E."/>
            <person name="Kuo A."/>
            <person name="Riley R."/>
            <person name="Clum A."/>
            <person name="Nolan M."/>
            <person name="Lipzen A."/>
            <person name="Salamov A."/>
            <person name="Henrissat B."/>
            <person name="Wiebenga A."/>
            <person name="De vries R.P."/>
            <person name="Grigoriev I.V."/>
            <person name="Mortensen U.H."/>
            <person name="Andersen M.R."/>
            <person name="Baker S.E."/>
        </authorList>
    </citation>
    <scope>NUCLEOTIDE SEQUENCE [LARGE SCALE GENOMIC DNA]</scope>
    <source>
        <strain evidence="2 3">CBS 707.79</strain>
    </source>
</reference>
<keyword evidence="3" id="KW-1185">Reference proteome</keyword>
<dbReference type="InterPro" id="IPR052895">
    <property type="entry name" value="HetReg/Transcr_Mod"/>
</dbReference>
<dbReference type="EMBL" id="KZ826177">
    <property type="protein sequence ID" value="PYH87753.1"/>
    <property type="molecule type" value="Genomic_DNA"/>
</dbReference>
<accession>A0A319D9M4</accession>
<dbReference type="VEuPathDB" id="FungiDB:BO71DRAFT_299763"/>